<dbReference type="OrthoDB" id="383744at2157"/>
<sequence length="295" mass="33288">MKIPDIAKKIPVRNSPRKKGHVSAERTYMSKILILSVLAIIASLVIVWAILFVAGEGVGPAEILKGSLGSIFALFFAVIFLDNINAYNDKRKRKRDERKAVVRHNRIVQPIIDMYLVRKNMVITPNDKTVRKFQIDSTFTIKDMRDMYGQSELISDVGKSKIEIYAFHQDKLNEKLTNLVEEINFDYYSDLCDAAMEFITATSYGASAMNAILGYQDAMAGTKSMKSVLLNMLREEPENGKFATAQPALKNLYLVHQMINDQEKALVKYLKLIQQIIEEDDADSGKSASSDADYE</sequence>
<protein>
    <submittedName>
        <fullName evidence="2">Uncharacterized protein</fullName>
    </submittedName>
</protein>
<dbReference type="Proteomes" id="UP000030787">
    <property type="component" value="Chromosome"/>
</dbReference>
<evidence type="ECO:0000313" key="3">
    <source>
        <dbReference type="Proteomes" id="UP000030787"/>
    </source>
</evidence>
<keyword evidence="1" id="KW-1133">Transmembrane helix</keyword>
<feature type="transmembrane region" description="Helical" evidence="1">
    <location>
        <begin position="66"/>
        <end position="85"/>
    </location>
</feature>
<dbReference type="HOGENOM" id="CLU_859445_0_0_2"/>
<feature type="transmembrane region" description="Helical" evidence="1">
    <location>
        <begin position="32"/>
        <end position="54"/>
    </location>
</feature>
<accession>A0A0A7LB09</accession>
<dbReference type="EMBL" id="CP010070">
    <property type="protein sequence ID" value="AIZ56350.1"/>
    <property type="molecule type" value="Genomic_DNA"/>
</dbReference>
<dbReference type="RefSeq" id="WP_048111711.1">
    <property type="nucleotide sequence ID" value="NZ_CP010070.1"/>
</dbReference>
<evidence type="ECO:0000313" key="2">
    <source>
        <dbReference type="EMBL" id="AIZ56350.1"/>
    </source>
</evidence>
<evidence type="ECO:0000256" key="1">
    <source>
        <dbReference type="SAM" id="Phobius"/>
    </source>
</evidence>
<dbReference type="STRING" id="1577791.Mpt1_c04580"/>
<organism evidence="2 3">
    <name type="scientific">Candidatus Methanoplasma termitum</name>
    <dbReference type="NCBI Taxonomy" id="1577791"/>
    <lineage>
        <taxon>Archaea</taxon>
        <taxon>Methanobacteriati</taxon>
        <taxon>Thermoplasmatota</taxon>
        <taxon>Thermoplasmata</taxon>
        <taxon>Methanomassiliicoccales</taxon>
        <taxon>Methanomassiliicoccaceae</taxon>
        <taxon>Candidatus Methanoplasma</taxon>
    </lineage>
</organism>
<keyword evidence="1" id="KW-0812">Transmembrane</keyword>
<name>A0A0A7LB09_9ARCH</name>
<dbReference type="AlphaFoldDB" id="A0A0A7LB09"/>
<proteinExistence type="predicted"/>
<keyword evidence="1" id="KW-0472">Membrane</keyword>
<reference evidence="2 3" key="1">
    <citation type="journal article" date="2014" name="Appl. Environ. Microbiol.">
        <title>Comparative Genome Analysis of 'Candidatus Methanoplasma termitum' Indicates a New Mode of Energy Metabolism in the Seventh Order of Methanogens.</title>
        <authorList>
            <person name="Lang K."/>
            <person name="Schuldes J."/>
            <person name="Klingl A."/>
            <person name="Poehlein A."/>
            <person name="Daniel R."/>
            <person name="Brune A."/>
        </authorList>
    </citation>
    <scope>NUCLEOTIDE SEQUENCE [LARGE SCALE GENOMIC DNA]</scope>
    <source>
        <strain evidence="3">Mpt1</strain>
    </source>
</reference>
<keyword evidence="3" id="KW-1185">Reference proteome</keyword>
<dbReference type="GeneID" id="24818128"/>
<dbReference type="KEGG" id="mear:Mpt1_c04580"/>
<gene>
    <name evidence="2" type="ORF">Mpt1_c04580</name>
</gene>